<comment type="subcellular location">
    <subcellularLocation>
        <location evidence="1">Membrane</location>
    </subcellularLocation>
</comment>
<dbReference type="InterPro" id="IPR034746">
    <property type="entry name" value="POTRA"/>
</dbReference>
<dbReference type="Pfam" id="PF08478">
    <property type="entry name" value="POTRA_1"/>
    <property type="match status" value="1"/>
</dbReference>
<keyword evidence="12" id="KW-1185">Reference proteome</keyword>
<dbReference type="EMBL" id="CP000859">
    <property type="protein sequence ID" value="ABW68587.1"/>
    <property type="molecule type" value="Genomic_DNA"/>
</dbReference>
<evidence type="ECO:0000256" key="7">
    <source>
        <dbReference type="ARBA" id="ARBA00023136"/>
    </source>
</evidence>
<keyword evidence="6 9" id="KW-1133">Transmembrane helix</keyword>
<evidence type="ECO:0000256" key="6">
    <source>
        <dbReference type="ARBA" id="ARBA00022989"/>
    </source>
</evidence>
<organism evidence="11 12">
    <name type="scientific">Desulfosudis oleivorans (strain DSM 6200 / JCM 39069 / Hxd3)</name>
    <name type="common">Desulfococcus oleovorans</name>
    <dbReference type="NCBI Taxonomy" id="96561"/>
    <lineage>
        <taxon>Bacteria</taxon>
        <taxon>Pseudomonadati</taxon>
        <taxon>Thermodesulfobacteriota</taxon>
        <taxon>Desulfobacteria</taxon>
        <taxon>Desulfobacterales</taxon>
        <taxon>Desulfosudaceae</taxon>
        <taxon>Desulfosudis</taxon>
    </lineage>
</organism>
<dbReference type="AlphaFoldDB" id="A8ZXW0"/>
<dbReference type="Gene3D" id="3.10.20.310">
    <property type="entry name" value="membrane protein fhac"/>
    <property type="match status" value="1"/>
</dbReference>
<evidence type="ECO:0000256" key="2">
    <source>
        <dbReference type="ARBA" id="ARBA00022475"/>
    </source>
</evidence>
<evidence type="ECO:0000256" key="9">
    <source>
        <dbReference type="SAM" id="Phobius"/>
    </source>
</evidence>
<dbReference type="RefSeq" id="WP_012176198.1">
    <property type="nucleotide sequence ID" value="NC_009943.1"/>
</dbReference>
<keyword evidence="2" id="KW-1003">Cell membrane</keyword>
<dbReference type="Proteomes" id="UP000008561">
    <property type="component" value="Chromosome"/>
</dbReference>
<evidence type="ECO:0000256" key="5">
    <source>
        <dbReference type="ARBA" id="ARBA00022692"/>
    </source>
</evidence>
<dbReference type="eggNOG" id="COG1589">
    <property type="taxonomic scope" value="Bacteria"/>
</dbReference>
<keyword evidence="8" id="KW-0131">Cell cycle</keyword>
<dbReference type="GO" id="GO:0090529">
    <property type="term" value="P:cell septum assembly"/>
    <property type="evidence" value="ECO:0007669"/>
    <property type="project" value="InterPro"/>
</dbReference>
<keyword evidence="7 9" id="KW-0472">Membrane</keyword>
<dbReference type="InterPro" id="IPR013685">
    <property type="entry name" value="POTRA_FtsQ_type"/>
</dbReference>
<dbReference type="HOGENOM" id="CLU_047677_3_0_7"/>
<reference evidence="11 12" key="1">
    <citation type="submission" date="2007-10" db="EMBL/GenBank/DDBJ databases">
        <title>Complete sequence of Desulfococcus oleovorans Hxd3.</title>
        <authorList>
            <consortium name="US DOE Joint Genome Institute"/>
            <person name="Copeland A."/>
            <person name="Lucas S."/>
            <person name="Lapidus A."/>
            <person name="Barry K."/>
            <person name="Glavina del Rio T."/>
            <person name="Dalin E."/>
            <person name="Tice H."/>
            <person name="Pitluck S."/>
            <person name="Kiss H."/>
            <person name="Brettin T."/>
            <person name="Bruce D."/>
            <person name="Detter J.C."/>
            <person name="Han C."/>
            <person name="Schmutz J."/>
            <person name="Larimer F."/>
            <person name="Land M."/>
            <person name="Hauser L."/>
            <person name="Kyrpides N."/>
            <person name="Kim E."/>
            <person name="Wawrik B."/>
            <person name="Richardson P."/>
        </authorList>
    </citation>
    <scope>NUCLEOTIDE SEQUENCE [LARGE SCALE GENOMIC DNA]</scope>
    <source>
        <strain evidence="12">DSM 6200 / JCM 39069 / Hxd3</strain>
    </source>
</reference>
<dbReference type="OrthoDB" id="5413835at2"/>
<dbReference type="InterPro" id="IPR005548">
    <property type="entry name" value="Cell_div_FtsQ/DivIB_C"/>
</dbReference>
<keyword evidence="3" id="KW-0997">Cell inner membrane</keyword>
<dbReference type="KEGG" id="dol:Dole_2784"/>
<keyword evidence="5 9" id="KW-0812">Transmembrane</keyword>
<dbReference type="GO" id="GO:0016020">
    <property type="term" value="C:membrane"/>
    <property type="evidence" value="ECO:0007669"/>
    <property type="project" value="UniProtKB-SubCell"/>
</dbReference>
<evidence type="ECO:0000256" key="8">
    <source>
        <dbReference type="ARBA" id="ARBA00023306"/>
    </source>
</evidence>
<feature type="transmembrane region" description="Helical" evidence="9">
    <location>
        <begin position="37"/>
        <end position="61"/>
    </location>
</feature>
<evidence type="ECO:0000256" key="1">
    <source>
        <dbReference type="ARBA" id="ARBA00004370"/>
    </source>
</evidence>
<accession>A8ZXW0</accession>
<dbReference type="Pfam" id="PF03799">
    <property type="entry name" value="FtsQ_DivIB_C"/>
    <property type="match status" value="1"/>
</dbReference>
<dbReference type="PANTHER" id="PTHR35851:SF1">
    <property type="entry name" value="CELL DIVISION PROTEIN FTSQ"/>
    <property type="match status" value="1"/>
</dbReference>
<dbReference type="PROSITE" id="PS51779">
    <property type="entry name" value="POTRA"/>
    <property type="match status" value="1"/>
</dbReference>
<evidence type="ECO:0000313" key="11">
    <source>
        <dbReference type="EMBL" id="ABW68587.1"/>
    </source>
</evidence>
<sequence length="298" mass="32893">MSVNKPILKRPASVKAMQKPARKNAPRRPVRQGAVRVLRVAGLVTVLLAVSVIFAAGYGFLTGCEYFTTQTIRVEGNEVLAREDVVRASGVRPGDNILAVNLAVVRRRLLVEPWIAEAELYRELPGTLTIRIREHVPMAVVNLGTRFFISDAGVIFKRMEPSDPDTLPVICGLDYSDIDADGRPASRAFLAALEVLDTGTRVEKFIYGMRVQTIHVDPDTGVTMRAFDTVDEVRLGYDDFVDKFRRLNRVMAHFRKEPSPEHVAVIGLQWPDRIVVAPGSGAAYANHSKKGATCGSRT</sequence>
<dbReference type="InterPro" id="IPR026579">
    <property type="entry name" value="FtsQ"/>
</dbReference>
<evidence type="ECO:0000259" key="10">
    <source>
        <dbReference type="PROSITE" id="PS51779"/>
    </source>
</evidence>
<evidence type="ECO:0000256" key="4">
    <source>
        <dbReference type="ARBA" id="ARBA00022618"/>
    </source>
</evidence>
<proteinExistence type="predicted"/>
<name>A8ZXW0_DESOH</name>
<gene>
    <name evidence="11" type="ordered locus">Dole_2784</name>
</gene>
<protein>
    <submittedName>
        <fullName evidence="11">Polypeptide-transport-associated domain protein FtsQ-type</fullName>
    </submittedName>
</protein>
<dbReference type="PANTHER" id="PTHR35851">
    <property type="entry name" value="CELL DIVISION PROTEIN FTSQ"/>
    <property type="match status" value="1"/>
</dbReference>
<evidence type="ECO:0000313" key="12">
    <source>
        <dbReference type="Proteomes" id="UP000008561"/>
    </source>
</evidence>
<feature type="domain" description="POTRA" evidence="10">
    <location>
        <begin position="67"/>
        <end position="135"/>
    </location>
</feature>
<dbReference type="STRING" id="96561.Dole_2784"/>
<keyword evidence="4" id="KW-0132">Cell division</keyword>
<evidence type="ECO:0000256" key="3">
    <source>
        <dbReference type="ARBA" id="ARBA00022519"/>
    </source>
</evidence>